<accession>A0A0M8MRP1</accession>
<dbReference type="Pfam" id="PF04101">
    <property type="entry name" value="Glyco_tran_28_C"/>
    <property type="match status" value="1"/>
</dbReference>
<name>A0A0M8MRP1_9MICO</name>
<evidence type="ECO:0000313" key="3">
    <source>
        <dbReference type="Proteomes" id="UP000037737"/>
    </source>
</evidence>
<keyword evidence="3" id="KW-1185">Reference proteome</keyword>
<organism evidence="2 3">
    <name type="scientific">Microbacterium aurantiacum</name>
    <dbReference type="NCBI Taxonomy" id="162393"/>
    <lineage>
        <taxon>Bacteria</taxon>
        <taxon>Bacillati</taxon>
        <taxon>Actinomycetota</taxon>
        <taxon>Actinomycetes</taxon>
        <taxon>Micrococcales</taxon>
        <taxon>Microbacteriaceae</taxon>
        <taxon>Microbacterium</taxon>
    </lineage>
</organism>
<protein>
    <recommendedName>
        <fullName evidence="1">Glycosyl transferase family 28 C-terminal domain-containing protein</fullName>
    </recommendedName>
</protein>
<dbReference type="KEGG" id="mcw:A8L33_03615"/>
<dbReference type="GO" id="GO:0016758">
    <property type="term" value="F:hexosyltransferase activity"/>
    <property type="evidence" value="ECO:0007669"/>
    <property type="project" value="InterPro"/>
</dbReference>
<gene>
    <name evidence="2" type="ORF">XI38_02675</name>
</gene>
<evidence type="ECO:0000313" key="2">
    <source>
        <dbReference type="EMBL" id="KOS12291.1"/>
    </source>
</evidence>
<reference evidence="2" key="1">
    <citation type="submission" date="2015-04" db="EMBL/GenBank/DDBJ databases">
        <title>Complete genome sequence of Microbacterium chocolatum SIT 101, a bacterium enantioselectively hydrolyzing mesomeric diesters.</title>
        <authorList>
            <person name="Li X."/>
            <person name="Xu Y."/>
        </authorList>
    </citation>
    <scope>NUCLEOTIDE SEQUENCE [LARGE SCALE GENOMIC DNA]</scope>
    <source>
        <strain evidence="2">SIT 101</strain>
    </source>
</reference>
<dbReference type="OrthoDB" id="9809594at2"/>
<dbReference type="Proteomes" id="UP000037737">
    <property type="component" value="Unassembled WGS sequence"/>
</dbReference>
<dbReference type="EMBL" id="LAVO01000001">
    <property type="protein sequence ID" value="KOS12291.1"/>
    <property type="molecule type" value="Genomic_DNA"/>
</dbReference>
<sequence>MIGWYVHHHGFGHVTRLRAVQPHLTEPVTVFSSLPAPEGLPPDITWVRLDGDAAPIPTPDGGEVDPAQLDPTARGALHWAPLGHPGHRARLATIAQWIAGNDVSTFVVDVSAEVTAFVRLLGVRTVVMAQPGDRTDAPHRLAYDLADRIVAPWAEGVIDAAALRDRGDRVAYVGGISRFDGRVSGARSEDPARGANRALFLGRTVDVTRLEATVAALHARGWLTDLAGARDDGDRVDDVWSALRRSTVVVSAAGQNSIADLAAAGVAAVVIAQDRPFDEQRHTARVIAARGLALTAPDTVSSDDLADLIERAATCVSGAPDWTSWRVTGAAQRAARAIEEAS</sequence>
<dbReference type="InterPro" id="IPR007235">
    <property type="entry name" value="Glyco_trans_28_C"/>
</dbReference>
<proteinExistence type="predicted"/>
<comment type="caution">
    <text evidence="2">The sequence shown here is derived from an EMBL/GenBank/DDBJ whole genome shotgun (WGS) entry which is preliminary data.</text>
</comment>
<evidence type="ECO:0000259" key="1">
    <source>
        <dbReference type="Pfam" id="PF04101"/>
    </source>
</evidence>
<feature type="domain" description="Glycosyl transferase family 28 C-terminal" evidence="1">
    <location>
        <begin position="239"/>
        <end position="310"/>
    </location>
</feature>
<dbReference type="Gene3D" id="3.40.50.2000">
    <property type="entry name" value="Glycogen Phosphorylase B"/>
    <property type="match status" value="1"/>
</dbReference>
<dbReference type="SUPFAM" id="SSF53756">
    <property type="entry name" value="UDP-Glycosyltransferase/glycogen phosphorylase"/>
    <property type="match status" value="2"/>
</dbReference>
<dbReference type="PATRIC" id="fig|84292.3.peg.554"/>
<dbReference type="AlphaFoldDB" id="A0A0M8MRP1"/>